<sequence>TKDNGNRSEHQNVTETDGIDFSSEKEEVDLDLNVDHQGDNYDKTSAACQTDQDVTDGQADTLSKSLSEVSASVSANRLDKQLENPSLSTVDDKEPVFREGSSDNDKEFVSKSNKDMSKNRLDQDILANETVGTESGISNDKLFGVVENEKEKDHIEETSSSKETLTIFREDTEEEALNNKVCQDVLTDAQSIILYQKEMESKPFNSFLDKLTIFFTQNKGVQKQDGFDDKGDAFDIIKTLQTNAEEDKTKDHVNRSEQHNVTETNEADFSIEKKKVDLDLNVDHEGDKYDETSAARQTDQDVADGQADMPSKSLSDVSASDSANKLDKQLENPALTTVDDKEPVFREGSSDNDEELVLKSNDKDMSKNRLNQDISSNETVVMENEREDDHREEKSSRKETLTVFRENAEGQPLKVFQGSLIDTESTSIPSDRNNLTEFLITESLDSSTSNNDFSVQHQQEGSAAESKIESNGNLQSAAHVPEETKAGVNKQTLTSHHQASTNKDIWTALTHCEAHSLVDNKVSNAPANTRTVVITLTRVEDLSAESCVDAEKIQLRDEIAVGKAASNGSSKESDSFLEVHPSTTSQKNQMKHSETVGEISEGSDLCDTEDLDKKTNSESELPPPSVVIKVHTEEEVNKENKEETMLDTDSSSTEKTTTDQTPKAVKEKPVQLSSLFSGLLSPKKEAVEEDDTPEEPQSPAKKRLFTDQSNKKEVKGDFLEQLTQFLNKGEGKRKQESMTSPPLSPISQELAENTETSVEEPAVPQSEETNKSTNAETALGALKAFFTVKSAKKDAPNRMDLDSVKKKINRDKDVLKAFFDRSSSKSPDNKETPVSK</sequence>
<accession>A0ABD0NW27</accession>
<feature type="region of interest" description="Disordered" evidence="1">
    <location>
        <begin position="446"/>
        <end position="473"/>
    </location>
</feature>
<feature type="compositionally biased region" description="Basic and acidic residues" evidence="1">
    <location>
        <begin position="791"/>
        <end position="807"/>
    </location>
</feature>
<reference evidence="2 3" key="1">
    <citation type="submission" date="2024-05" db="EMBL/GenBank/DDBJ databases">
        <title>Genome sequencing and assembly of Indian major carp, Cirrhinus mrigala (Hamilton, 1822).</title>
        <authorList>
            <person name="Mohindra V."/>
            <person name="Chowdhury L.M."/>
            <person name="Lal K."/>
            <person name="Jena J.K."/>
        </authorList>
    </citation>
    <scope>NUCLEOTIDE SEQUENCE [LARGE SCALE GENOMIC DNA]</scope>
    <source>
        <strain evidence="2">CM1030</strain>
        <tissue evidence="2">Blood</tissue>
    </source>
</reference>
<protein>
    <submittedName>
        <fullName evidence="2">Uncharacterized protein</fullName>
    </submittedName>
</protein>
<dbReference type="EMBL" id="JAMKFB020000020">
    <property type="protein sequence ID" value="KAL0164673.1"/>
    <property type="molecule type" value="Genomic_DNA"/>
</dbReference>
<proteinExistence type="predicted"/>
<feature type="region of interest" description="Disordered" evidence="1">
    <location>
        <begin position="245"/>
        <end position="268"/>
    </location>
</feature>
<feature type="compositionally biased region" description="Basic and acidic residues" evidence="1">
    <location>
        <begin position="383"/>
        <end position="400"/>
    </location>
</feature>
<feature type="compositionally biased region" description="Low complexity" evidence="1">
    <location>
        <begin position="311"/>
        <end position="323"/>
    </location>
</feature>
<name>A0ABD0NW27_CIRMR</name>
<keyword evidence="3" id="KW-1185">Reference proteome</keyword>
<feature type="non-terminal residue" evidence="2">
    <location>
        <position position="1"/>
    </location>
</feature>
<feature type="compositionally biased region" description="Polar residues" evidence="1">
    <location>
        <begin position="368"/>
        <end position="379"/>
    </location>
</feature>
<feature type="compositionally biased region" description="Low complexity" evidence="1">
    <location>
        <begin position="62"/>
        <end position="75"/>
    </location>
</feature>
<organism evidence="2 3">
    <name type="scientific">Cirrhinus mrigala</name>
    <name type="common">Mrigala</name>
    <dbReference type="NCBI Taxonomy" id="683832"/>
    <lineage>
        <taxon>Eukaryota</taxon>
        <taxon>Metazoa</taxon>
        <taxon>Chordata</taxon>
        <taxon>Craniata</taxon>
        <taxon>Vertebrata</taxon>
        <taxon>Euteleostomi</taxon>
        <taxon>Actinopterygii</taxon>
        <taxon>Neopterygii</taxon>
        <taxon>Teleostei</taxon>
        <taxon>Ostariophysi</taxon>
        <taxon>Cypriniformes</taxon>
        <taxon>Cyprinidae</taxon>
        <taxon>Labeoninae</taxon>
        <taxon>Labeonini</taxon>
        <taxon>Cirrhinus</taxon>
    </lineage>
</organism>
<feature type="compositionally biased region" description="Basic and acidic residues" evidence="1">
    <location>
        <begin position="630"/>
        <end position="644"/>
    </location>
</feature>
<comment type="caution">
    <text evidence="2">The sequence shown here is derived from an EMBL/GenBank/DDBJ whole genome shotgun (WGS) entry which is preliminary data.</text>
</comment>
<feature type="compositionally biased region" description="Basic and acidic residues" evidence="1">
    <location>
        <begin position="282"/>
        <end position="293"/>
    </location>
</feature>
<dbReference type="Proteomes" id="UP001529510">
    <property type="component" value="Unassembled WGS sequence"/>
</dbReference>
<feature type="compositionally biased region" description="Basic and acidic residues" evidence="1">
    <location>
        <begin position="1"/>
        <end position="12"/>
    </location>
</feature>
<feature type="region of interest" description="Disordered" evidence="1">
    <location>
        <begin position="564"/>
        <end position="807"/>
    </location>
</feature>
<evidence type="ECO:0000256" key="1">
    <source>
        <dbReference type="SAM" id="MobiDB-lite"/>
    </source>
</evidence>
<feature type="compositionally biased region" description="Basic and acidic residues" evidence="1">
    <location>
        <begin position="356"/>
        <end position="367"/>
    </location>
</feature>
<feature type="compositionally biased region" description="Basic and acidic residues" evidence="1">
    <location>
        <begin position="90"/>
        <end position="115"/>
    </location>
</feature>
<feature type="compositionally biased region" description="Basic and acidic residues" evidence="1">
    <location>
        <begin position="245"/>
        <end position="260"/>
    </location>
</feature>
<evidence type="ECO:0000313" key="2">
    <source>
        <dbReference type="EMBL" id="KAL0164673.1"/>
    </source>
</evidence>
<gene>
    <name evidence="2" type="ORF">M9458_040426</name>
</gene>
<feature type="compositionally biased region" description="Basic and acidic residues" evidence="1">
    <location>
        <begin position="338"/>
        <end position="349"/>
    </location>
</feature>
<feature type="compositionally biased region" description="Basic and acidic residues" evidence="1">
    <location>
        <begin position="709"/>
        <end position="718"/>
    </location>
</feature>
<feature type="compositionally biased region" description="Low complexity" evidence="1">
    <location>
        <begin position="647"/>
        <end position="661"/>
    </location>
</feature>
<feature type="compositionally biased region" description="Polar residues" evidence="1">
    <location>
        <begin position="446"/>
        <end position="461"/>
    </location>
</feature>
<evidence type="ECO:0000313" key="3">
    <source>
        <dbReference type="Proteomes" id="UP001529510"/>
    </source>
</evidence>
<dbReference type="AlphaFoldDB" id="A0ABD0NW27"/>
<feature type="compositionally biased region" description="Basic and acidic residues" evidence="1">
    <location>
        <begin position="33"/>
        <end position="42"/>
    </location>
</feature>
<feature type="region of interest" description="Disordered" evidence="1">
    <location>
        <begin position="1"/>
        <end position="115"/>
    </location>
</feature>
<feature type="region of interest" description="Disordered" evidence="1">
    <location>
        <begin position="282"/>
        <end position="400"/>
    </location>
</feature>
<feature type="non-terminal residue" evidence="2">
    <location>
        <position position="836"/>
    </location>
</feature>
<feature type="region of interest" description="Disordered" evidence="1">
    <location>
        <begin position="817"/>
        <end position="836"/>
    </location>
</feature>
<feature type="compositionally biased region" description="Polar residues" evidence="1">
    <location>
        <begin position="737"/>
        <end position="756"/>
    </location>
</feature>